<sequence length="174" mass="19103">MASGLLGVLLLASGPAQAHDHQVPETVLKKGAKELQAGTRVFESSWDRRLGDDECENESVIYRTRFPEADSVAAGAKLRVRVSKAQRPDSFGIAAYRALDEEGEPSGEARLLSRTLERVIVDGNTVAWDAVFSVKNPGRDYYLVSEGHWQDTESCGGDQFAYWSFHVKTRSAAS</sequence>
<organism evidence="2">
    <name type="scientific">uncultured Rubrobacteraceae bacterium</name>
    <dbReference type="NCBI Taxonomy" id="349277"/>
    <lineage>
        <taxon>Bacteria</taxon>
        <taxon>Bacillati</taxon>
        <taxon>Actinomycetota</taxon>
        <taxon>Rubrobacteria</taxon>
        <taxon>Rubrobacterales</taxon>
        <taxon>Rubrobacteraceae</taxon>
        <taxon>environmental samples</taxon>
    </lineage>
</organism>
<dbReference type="AlphaFoldDB" id="A0A6J4QL85"/>
<dbReference type="EMBL" id="CADCVH010000019">
    <property type="protein sequence ID" value="CAA9448039.1"/>
    <property type="molecule type" value="Genomic_DNA"/>
</dbReference>
<reference evidence="2" key="1">
    <citation type="submission" date="2020-02" db="EMBL/GenBank/DDBJ databases">
        <authorList>
            <person name="Meier V. D."/>
        </authorList>
    </citation>
    <scope>NUCLEOTIDE SEQUENCE</scope>
    <source>
        <strain evidence="2">AVDCRST_MAG02</strain>
    </source>
</reference>
<evidence type="ECO:0000313" key="2">
    <source>
        <dbReference type="EMBL" id="CAA9448039.1"/>
    </source>
</evidence>
<accession>A0A6J4QL85</accession>
<name>A0A6J4QL85_9ACTN</name>
<feature type="chain" id="PRO_5026716369" evidence="1">
    <location>
        <begin position="19"/>
        <end position="174"/>
    </location>
</feature>
<protein>
    <submittedName>
        <fullName evidence="2">Uncharacterized protein</fullName>
    </submittedName>
</protein>
<evidence type="ECO:0000256" key="1">
    <source>
        <dbReference type="SAM" id="SignalP"/>
    </source>
</evidence>
<keyword evidence="1" id="KW-0732">Signal</keyword>
<proteinExistence type="predicted"/>
<feature type="signal peptide" evidence="1">
    <location>
        <begin position="1"/>
        <end position="18"/>
    </location>
</feature>
<gene>
    <name evidence="2" type="ORF">AVDCRST_MAG02-603</name>
</gene>